<accession>S6AS10</accession>
<name>S6AS10_METRE</name>
<keyword evidence="3" id="KW-1185">Reference proteome</keyword>
<evidence type="ECO:0000313" key="3">
    <source>
        <dbReference type="Proteomes" id="UP000015503"/>
    </source>
</evidence>
<dbReference type="Proteomes" id="UP000015503">
    <property type="component" value="Chromosome"/>
</dbReference>
<dbReference type="HOGENOM" id="CLU_2993352_0_0_6"/>
<dbReference type="AlphaFoldDB" id="S6AS10"/>
<dbReference type="STRING" id="1245471.PCA10_30410"/>
<evidence type="ECO:0000256" key="1">
    <source>
        <dbReference type="SAM" id="MobiDB-lite"/>
    </source>
</evidence>
<evidence type="ECO:0000313" key="2">
    <source>
        <dbReference type="EMBL" id="BAN48773.1"/>
    </source>
</evidence>
<dbReference type="EMBL" id="AP013068">
    <property type="protein sequence ID" value="BAN48773.1"/>
    <property type="molecule type" value="Genomic_DNA"/>
</dbReference>
<gene>
    <name evidence="2" type="ORF">PCA10_30410</name>
</gene>
<organism evidence="2 3">
    <name type="scientific">Metapseudomonas resinovorans NBRC 106553</name>
    <dbReference type="NCBI Taxonomy" id="1245471"/>
    <lineage>
        <taxon>Bacteria</taxon>
        <taxon>Pseudomonadati</taxon>
        <taxon>Pseudomonadota</taxon>
        <taxon>Gammaproteobacteria</taxon>
        <taxon>Pseudomonadales</taxon>
        <taxon>Pseudomonadaceae</taxon>
        <taxon>Metapseudomonas</taxon>
    </lineage>
</organism>
<proteinExistence type="predicted"/>
<protein>
    <submittedName>
        <fullName evidence="2">Uncharacterized protein</fullName>
    </submittedName>
</protein>
<feature type="region of interest" description="Disordered" evidence="1">
    <location>
        <begin position="1"/>
        <end position="23"/>
    </location>
</feature>
<sequence>MGERDMGSSPDTGRGKPHEWATGALEPWNEAPGLTSFGCGYFAPGVYPWRIREQWHL</sequence>
<dbReference type="KEGG" id="pre:PCA10_30410"/>
<reference evidence="2 3" key="1">
    <citation type="journal article" date="2013" name="Genome Announc.">
        <title>Complete Genome Sequence of the Carbazole Degrader Pseudomonas resinovorans Strain CA10 (NBRC 106553).</title>
        <authorList>
            <person name="Shintani M."/>
            <person name="Hosoyama A."/>
            <person name="Ohji S."/>
            <person name="Tsuchikane K."/>
            <person name="Takarada H."/>
            <person name="Yamazoe A."/>
            <person name="Fujita N."/>
            <person name="Nojiri H."/>
        </authorList>
    </citation>
    <scope>NUCLEOTIDE SEQUENCE [LARGE SCALE GENOMIC DNA]</scope>
    <source>
        <strain evidence="2 3">NBRC 106553</strain>
    </source>
</reference>